<sequence>PSDKYRLQRLASRDLKAAIQPSVGATPPENMAMRILEQYEEVNYSMGDIQIDTIPSDEKFYFHPFTQTDIQKALEKIRSTAAGPDGLNGRAAQTIPVNIWRIFFNKLLDLKCTPNSWSNSRVSLIDKDSGRDSLETLTTYPDGDR</sequence>
<protein>
    <submittedName>
        <fullName evidence="1">Uncharacterized protein</fullName>
    </submittedName>
</protein>
<keyword evidence="2" id="KW-1185">Reference proteome</keyword>
<dbReference type="EMBL" id="BQXS01004250">
    <property type="protein sequence ID" value="GKT36744.1"/>
    <property type="molecule type" value="Genomic_DNA"/>
</dbReference>
<evidence type="ECO:0000313" key="1">
    <source>
        <dbReference type="EMBL" id="GKT36744.1"/>
    </source>
</evidence>
<organism evidence="1 2">
    <name type="scientific">Aduncisulcus paluster</name>
    <dbReference type="NCBI Taxonomy" id="2918883"/>
    <lineage>
        <taxon>Eukaryota</taxon>
        <taxon>Metamonada</taxon>
        <taxon>Carpediemonas-like organisms</taxon>
        <taxon>Aduncisulcus</taxon>
    </lineage>
</organism>
<accession>A0ABQ5KZ48</accession>
<gene>
    <name evidence="1" type="ORF">ADUPG1_003217</name>
</gene>
<reference evidence="1" key="1">
    <citation type="submission" date="2022-03" db="EMBL/GenBank/DDBJ databases">
        <title>Draft genome sequence of Aduncisulcus paluster, a free-living microaerophilic Fornicata.</title>
        <authorList>
            <person name="Yuyama I."/>
            <person name="Kume K."/>
            <person name="Tamura T."/>
            <person name="Inagaki Y."/>
            <person name="Hashimoto T."/>
        </authorList>
    </citation>
    <scope>NUCLEOTIDE SEQUENCE</scope>
    <source>
        <strain evidence="1">NY0171</strain>
    </source>
</reference>
<proteinExistence type="predicted"/>
<name>A0ABQ5KZ48_9EUKA</name>
<evidence type="ECO:0000313" key="2">
    <source>
        <dbReference type="Proteomes" id="UP001057375"/>
    </source>
</evidence>
<dbReference type="Proteomes" id="UP001057375">
    <property type="component" value="Unassembled WGS sequence"/>
</dbReference>
<feature type="non-terminal residue" evidence="1">
    <location>
        <position position="1"/>
    </location>
</feature>
<comment type="caution">
    <text evidence="1">The sequence shown here is derived from an EMBL/GenBank/DDBJ whole genome shotgun (WGS) entry which is preliminary data.</text>
</comment>